<dbReference type="CDD" id="cd08071">
    <property type="entry name" value="MPN_DUF2466"/>
    <property type="match status" value="1"/>
</dbReference>
<keyword evidence="9" id="KW-1185">Reference proteome</keyword>
<evidence type="ECO:0000256" key="1">
    <source>
        <dbReference type="ARBA" id="ARBA00022670"/>
    </source>
</evidence>
<evidence type="ECO:0000256" key="4">
    <source>
        <dbReference type="ARBA" id="ARBA00022833"/>
    </source>
</evidence>
<dbReference type="SUPFAM" id="SSF102712">
    <property type="entry name" value="JAB1/MPN domain"/>
    <property type="match status" value="1"/>
</dbReference>
<keyword evidence="5" id="KW-0482">Metalloprotease</keyword>
<accession>A0A1H2XBU9</accession>
<protein>
    <submittedName>
        <fullName evidence="8">DNA repair protein RadC</fullName>
    </submittedName>
</protein>
<dbReference type="PANTHER" id="PTHR30471">
    <property type="entry name" value="DNA REPAIR PROTEIN RADC"/>
    <property type="match status" value="1"/>
</dbReference>
<feature type="domain" description="MPN" evidence="7">
    <location>
        <begin position="113"/>
        <end position="235"/>
    </location>
</feature>
<comment type="similarity">
    <text evidence="6">Belongs to the UPF0758 family.</text>
</comment>
<dbReference type="InterPro" id="IPR020891">
    <property type="entry name" value="UPF0758_CS"/>
</dbReference>
<evidence type="ECO:0000313" key="8">
    <source>
        <dbReference type="EMBL" id="SDW90383.1"/>
    </source>
</evidence>
<dbReference type="InterPro" id="IPR025657">
    <property type="entry name" value="RadC_JAB"/>
</dbReference>
<dbReference type="InterPro" id="IPR001405">
    <property type="entry name" value="UPF0758"/>
</dbReference>
<dbReference type="GO" id="GO:0046872">
    <property type="term" value="F:metal ion binding"/>
    <property type="evidence" value="ECO:0007669"/>
    <property type="project" value="UniProtKB-KW"/>
</dbReference>
<dbReference type="Pfam" id="PF20582">
    <property type="entry name" value="UPF0758_N"/>
    <property type="match status" value="1"/>
</dbReference>
<evidence type="ECO:0000256" key="6">
    <source>
        <dbReference type="RuleBase" id="RU003797"/>
    </source>
</evidence>
<organism evidence="8 9">
    <name type="scientific">Capnocytophaga granulosa</name>
    <dbReference type="NCBI Taxonomy" id="45242"/>
    <lineage>
        <taxon>Bacteria</taxon>
        <taxon>Pseudomonadati</taxon>
        <taxon>Bacteroidota</taxon>
        <taxon>Flavobacteriia</taxon>
        <taxon>Flavobacteriales</taxon>
        <taxon>Flavobacteriaceae</taxon>
        <taxon>Capnocytophaga</taxon>
    </lineage>
</organism>
<dbReference type="GeneID" id="85016716"/>
<dbReference type="OrthoDB" id="9804482at2"/>
<sequence length="235" mass="25632">MTKNPSSSQRLSIKDWADSDRPREKMIAQGKAALTNAELLAILIGSGNATESAVALSQRILASVNNSLTTLGKQSLQQLLTFKGIGQAKAITILAATELGRRRSAETPEPLPKIESAEDVFTLMQPLLGELPHEEFWVLYLSSAARVMHKARLSVGGITHTVVDIRLLLKMALEQGAVSMILIHNHPSGSPTPSKEDLQLTQRVREAGQLLDIRLLDHVIITEKQYKSLADEGLC</sequence>
<dbReference type="GO" id="GO:0006508">
    <property type="term" value="P:proteolysis"/>
    <property type="evidence" value="ECO:0007669"/>
    <property type="project" value="UniProtKB-KW"/>
</dbReference>
<keyword evidence="2" id="KW-0479">Metal-binding</keyword>
<dbReference type="PROSITE" id="PS50249">
    <property type="entry name" value="MPN"/>
    <property type="match status" value="1"/>
</dbReference>
<evidence type="ECO:0000259" key="7">
    <source>
        <dbReference type="PROSITE" id="PS50249"/>
    </source>
</evidence>
<dbReference type="RefSeq" id="WP_016420912.1">
    <property type="nucleotide sequence ID" value="NZ_FNND01000005.1"/>
</dbReference>
<evidence type="ECO:0000256" key="5">
    <source>
        <dbReference type="ARBA" id="ARBA00023049"/>
    </source>
</evidence>
<dbReference type="GO" id="GO:0008237">
    <property type="term" value="F:metallopeptidase activity"/>
    <property type="evidence" value="ECO:0007669"/>
    <property type="project" value="UniProtKB-KW"/>
</dbReference>
<evidence type="ECO:0000256" key="3">
    <source>
        <dbReference type="ARBA" id="ARBA00022801"/>
    </source>
</evidence>
<proteinExistence type="inferred from homology"/>
<name>A0A1H2XBU9_9FLAO</name>
<evidence type="ECO:0000313" key="9">
    <source>
        <dbReference type="Proteomes" id="UP000182771"/>
    </source>
</evidence>
<dbReference type="NCBIfam" id="NF000642">
    <property type="entry name" value="PRK00024.1"/>
    <property type="match status" value="1"/>
</dbReference>
<reference evidence="8 9" key="1">
    <citation type="submission" date="2016-10" db="EMBL/GenBank/DDBJ databases">
        <authorList>
            <person name="Varghese N."/>
            <person name="Submissions S."/>
        </authorList>
    </citation>
    <scope>NUCLEOTIDE SEQUENCE [LARGE SCALE GENOMIC DNA]</scope>
    <source>
        <strain evidence="8 9">DSM 11449</strain>
    </source>
</reference>
<dbReference type="NCBIfam" id="TIGR00608">
    <property type="entry name" value="radc"/>
    <property type="match status" value="1"/>
</dbReference>
<dbReference type="Proteomes" id="UP000182771">
    <property type="component" value="Unassembled WGS sequence"/>
</dbReference>
<dbReference type="InterPro" id="IPR046778">
    <property type="entry name" value="UPF0758_N"/>
</dbReference>
<dbReference type="Gene3D" id="3.40.140.10">
    <property type="entry name" value="Cytidine Deaminase, domain 2"/>
    <property type="match status" value="1"/>
</dbReference>
<dbReference type="PROSITE" id="PS01302">
    <property type="entry name" value="UPF0758"/>
    <property type="match status" value="1"/>
</dbReference>
<dbReference type="InterPro" id="IPR037518">
    <property type="entry name" value="MPN"/>
</dbReference>
<gene>
    <name evidence="8" type="ORF">SAMN05444420_10564</name>
</gene>
<dbReference type="EMBL" id="FNND01000005">
    <property type="protein sequence ID" value="SDW90383.1"/>
    <property type="molecule type" value="Genomic_DNA"/>
</dbReference>
<evidence type="ECO:0000256" key="2">
    <source>
        <dbReference type="ARBA" id="ARBA00022723"/>
    </source>
</evidence>
<keyword evidence="3" id="KW-0378">Hydrolase</keyword>
<dbReference type="AlphaFoldDB" id="A0A1H2XBU9"/>
<keyword evidence="4" id="KW-0862">Zinc</keyword>
<dbReference type="PANTHER" id="PTHR30471:SF3">
    <property type="entry name" value="UPF0758 PROTEIN YEES-RELATED"/>
    <property type="match status" value="1"/>
</dbReference>
<comment type="caution">
    <text evidence="8">The sequence shown here is derived from an EMBL/GenBank/DDBJ whole genome shotgun (WGS) entry which is preliminary data.</text>
</comment>
<dbReference type="Pfam" id="PF04002">
    <property type="entry name" value="RadC"/>
    <property type="match status" value="1"/>
</dbReference>
<keyword evidence="1" id="KW-0645">Protease</keyword>